<name>A0A0E3PL17_9EURY</name>
<dbReference type="KEGG" id="msj:MSSAC_1368"/>
<protein>
    <submittedName>
        <fullName evidence="1">Uncharacterized protein</fullName>
    </submittedName>
</protein>
<dbReference type="Proteomes" id="UP000033123">
    <property type="component" value="Chromosome"/>
</dbReference>
<gene>
    <name evidence="1" type="ORF">MSSAC_1368</name>
</gene>
<accession>A0A0E3PL17</accession>
<dbReference type="STRING" id="1434118.MSSAC_1368"/>
<reference evidence="1 2" key="1">
    <citation type="submission" date="2014-07" db="EMBL/GenBank/DDBJ databases">
        <title>Methanogenic archaea and the global carbon cycle.</title>
        <authorList>
            <person name="Henriksen J.R."/>
            <person name="Luke J."/>
            <person name="Reinhart S."/>
            <person name="Benedict M.N."/>
            <person name="Youngblut N.D."/>
            <person name="Metcalf M.E."/>
            <person name="Whitaker R.J."/>
            <person name="Metcalf W.W."/>
        </authorList>
    </citation>
    <scope>NUCLEOTIDE SEQUENCE [LARGE SCALE GENOMIC DNA]</scope>
    <source>
        <strain evidence="1 2">C2J</strain>
    </source>
</reference>
<sequence>MKGWILYKNKAAELRPDLYEIHRFIEVAGEKGIELRIVDCGL</sequence>
<dbReference type="HOGENOM" id="CLU_3245419_0_0_2"/>
<organism evidence="1 2">
    <name type="scientific">Methanosarcina siciliae C2J</name>
    <dbReference type="NCBI Taxonomy" id="1434118"/>
    <lineage>
        <taxon>Archaea</taxon>
        <taxon>Methanobacteriati</taxon>
        <taxon>Methanobacteriota</taxon>
        <taxon>Stenosarchaea group</taxon>
        <taxon>Methanomicrobia</taxon>
        <taxon>Methanosarcinales</taxon>
        <taxon>Methanosarcinaceae</taxon>
        <taxon>Methanosarcina</taxon>
    </lineage>
</organism>
<dbReference type="PATRIC" id="fig|1434118.4.peg.1743"/>
<evidence type="ECO:0000313" key="1">
    <source>
        <dbReference type="EMBL" id="AKB35958.1"/>
    </source>
</evidence>
<dbReference type="EMBL" id="CP009508">
    <property type="protein sequence ID" value="AKB35958.1"/>
    <property type="molecule type" value="Genomic_DNA"/>
</dbReference>
<dbReference type="AlphaFoldDB" id="A0A0E3PL17"/>
<evidence type="ECO:0000313" key="2">
    <source>
        <dbReference type="Proteomes" id="UP000033123"/>
    </source>
</evidence>
<proteinExistence type="predicted"/>